<accession>A0A101EMN9</accession>
<feature type="transmembrane region" description="Helical" evidence="1">
    <location>
        <begin position="35"/>
        <end position="54"/>
    </location>
</feature>
<reference evidence="3" key="1">
    <citation type="journal article" date="2015" name="MBio">
        <title>Genome-Resolved Metagenomic Analysis Reveals Roles for Candidate Phyla and Other Microbial Community Members in Biogeochemical Transformations in Oil Reservoirs.</title>
        <authorList>
            <person name="Hu P."/>
            <person name="Tom L."/>
            <person name="Singh A."/>
            <person name="Thomas B.C."/>
            <person name="Baker B.J."/>
            <person name="Piceno Y.M."/>
            <person name="Andersen G.L."/>
            <person name="Banfield J.F."/>
        </authorList>
    </citation>
    <scope>NUCLEOTIDE SEQUENCE [LARGE SCALE GENOMIC DNA]</scope>
</reference>
<keyword evidence="1" id="KW-1133">Transmembrane helix</keyword>
<name>A0A101EMN9_9EURY</name>
<dbReference type="AlphaFoldDB" id="A0A101EMN9"/>
<evidence type="ECO:0000256" key="1">
    <source>
        <dbReference type="SAM" id="Phobius"/>
    </source>
</evidence>
<gene>
    <name evidence="2" type="ORF">XD54_0442</name>
</gene>
<sequence>MKRLLGLFLTFLGLLIILKSLRPELYDYLLPYAPYVRRAFWGVILIIAGLYVLIKDKTARTALAVIFILYLVLFLVTPGSYSSWRFSFRDAGELKEIGEFSASDIEIKNIAAEVILERVPGDTINVLSNLPVEVIDGETLKLSCSECDKYENGELLIRVGNDVKLVSLTLKNSVGDISLELGEIVSVNMDNVVGDVTTSGIFSSFIITDFIGEMELTLEKCPEIEIGEYCSQVKIYRGTGEVKLKLPADVALSTFIEGSLTSIEESQSVQTGEKTLELIAKNFIGKITAE</sequence>
<dbReference type="EMBL" id="LGFD01000006">
    <property type="protein sequence ID" value="KUK18194.1"/>
    <property type="molecule type" value="Genomic_DNA"/>
</dbReference>
<dbReference type="PATRIC" id="fig|172049.5.peg.1104"/>
<dbReference type="RefSeq" id="WP_283217299.1">
    <property type="nucleotide sequence ID" value="NZ_LGFD01000006.1"/>
</dbReference>
<dbReference type="Proteomes" id="UP000053911">
    <property type="component" value="Unassembled WGS sequence"/>
</dbReference>
<organism evidence="2 3">
    <name type="scientific">Thermococcus sibiricus</name>
    <dbReference type="NCBI Taxonomy" id="172049"/>
    <lineage>
        <taxon>Archaea</taxon>
        <taxon>Methanobacteriati</taxon>
        <taxon>Methanobacteriota</taxon>
        <taxon>Thermococci</taxon>
        <taxon>Thermococcales</taxon>
        <taxon>Thermococcaceae</taxon>
        <taxon>Thermococcus</taxon>
    </lineage>
</organism>
<feature type="transmembrane region" description="Helical" evidence="1">
    <location>
        <begin position="61"/>
        <end position="81"/>
    </location>
</feature>
<proteinExistence type="predicted"/>
<keyword evidence="1" id="KW-0472">Membrane</keyword>
<evidence type="ECO:0000313" key="3">
    <source>
        <dbReference type="Proteomes" id="UP000053911"/>
    </source>
</evidence>
<protein>
    <submittedName>
        <fullName evidence="2">Uncharacterized protein</fullName>
    </submittedName>
</protein>
<evidence type="ECO:0000313" key="2">
    <source>
        <dbReference type="EMBL" id="KUK18194.1"/>
    </source>
</evidence>
<comment type="caution">
    <text evidence="2">The sequence shown here is derived from an EMBL/GenBank/DDBJ whole genome shotgun (WGS) entry which is preliminary data.</text>
</comment>
<keyword evidence="1" id="KW-0812">Transmembrane</keyword>